<evidence type="ECO:0000313" key="1">
    <source>
        <dbReference type="EMBL" id="KAJ8632092.1"/>
    </source>
</evidence>
<dbReference type="Proteomes" id="UP001234297">
    <property type="component" value="Chromosome 8"/>
</dbReference>
<keyword evidence="2" id="KW-1185">Reference proteome</keyword>
<protein>
    <submittedName>
        <fullName evidence="1">Uncharacterized protein</fullName>
    </submittedName>
</protein>
<comment type="caution">
    <text evidence="1">The sequence shown here is derived from an EMBL/GenBank/DDBJ whole genome shotgun (WGS) entry which is preliminary data.</text>
</comment>
<reference evidence="1 2" key="1">
    <citation type="journal article" date="2022" name="Hortic Res">
        <title>A haplotype resolved chromosomal level avocado genome allows analysis of novel avocado genes.</title>
        <authorList>
            <person name="Nath O."/>
            <person name="Fletcher S.J."/>
            <person name="Hayward A."/>
            <person name="Shaw L.M."/>
            <person name="Masouleh A.K."/>
            <person name="Furtado A."/>
            <person name="Henry R.J."/>
            <person name="Mitter N."/>
        </authorList>
    </citation>
    <scope>NUCLEOTIDE SEQUENCE [LARGE SCALE GENOMIC DNA]</scope>
    <source>
        <strain evidence="2">cv. Hass</strain>
    </source>
</reference>
<name>A0ACC2LFD8_PERAE</name>
<proteinExistence type="predicted"/>
<organism evidence="1 2">
    <name type="scientific">Persea americana</name>
    <name type="common">Avocado</name>
    <dbReference type="NCBI Taxonomy" id="3435"/>
    <lineage>
        <taxon>Eukaryota</taxon>
        <taxon>Viridiplantae</taxon>
        <taxon>Streptophyta</taxon>
        <taxon>Embryophyta</taxon>
        <taxon>Tracheophyta</taxon>
        <taxon>Spermatophyta</taxon>
        <taxon>Magnoliopsida</taxon>
        <taxon>Magnoliidae</taxon>
        <taxon>Laurales</taxon>
        <taxon>Lauraceae</taxon>
        <taxon>Persea</taxon>
    </lineage>
</organism>
<dbReference type="EMBL" id="CM056816">
    <property type="protein sequence ID" value="KAJ8632092.1"/>
    <property type="molecule type" value="Genomic_DNA"/>
</dbReference>
<gene>
    <name evidence="1" type="ORF">MRB53_025428</name>
</gene>
<evidence type="ECO:0000313" key="2">
    <source>
        <dbReference type="Proteomes" id="UP001234297"/>
    </source>
</evidence>
<sequence>MAGDALNFIEIFSSEDDRSPLKPSSIVKTEKDEKNMEDLDCIILDFDPFEDIDLSKKLSIEDKPSTEDLSVIFERGLVACRDYPHSRHLCAKFPFDKTPHESYCEQLLVRIGRELSKNIAMLQSTTKSGSYSELRERIWRPQQCPDGPVFNISGGAALESSKIE</sequence>
<accession>A0ACC2LFD8</accession>